<reference evidence="4" key="1">
    <citation type="submission" date="2025-08" db="UniProtKB">
        <authorList>
            <consortium name="RefSeq"/>
        </authorList>
    </citation>
    <scope>IDENTIFICATION</scope>
    <source>
        <tissue evidence="4">Total insect</tissue>
    </source>
</reference>
<proteinExistence type="predicted"/>
<dbReference type="KEGG" id="tpal:117647633"/>
<dbReference type="Pfam" id="PF23440">
    <property type="entry name" value="BROMI_C"/>
    <property type="match status" value="1"/>
</dbReference>
<feature type="domain" description="BROMI C-terminal Rab TBC-like" evidence="2">
    <location>
        <begin position="880"/>
        <end position="1180"/>
    </location>
</feature>
<dbReference type="InterPro" id="IPR055392">
    <property type="entry name" value="BROMI_C"/>
</dbReference>
<organism evidence="4">
    <name type="scientific">Thrips palmi</name>
    <name type="common">Melon thrips</name>
    <dbReference type="NCBI Taxonomy" id="161013"/>
    <lineage>
        <taxon>Eukaryota</taxon>
        <taxon>Metazoa</taxon>
        <taxon>Ecdysozoa</taxon>
        <taxon>Arthropoda</taxon>
        <taxon>Hexapoda</taxon>
        <taxon>Insecta</taxon>
        <taxon>Pterygota</taxon>
        <taxon>Neoptera</taxon>
        <taxon>Paraneoptera</taxon>
        <taxon>Thysanoptera</taxon>
        <taxon>Terebrantia</taxon>
        <taxon>Thripoidea</taxon>
        <taxon>Thripidae</taxon>
        <taxon>Thrips</taxon>
    </lineage>
</organism>
<dbReference type="RefSeq" id="XP_034245390.1">
    <property type="nucleotide sequence ID" value="XM_034389499.1"/>
</dbReference>
<keyword evidence="3" id="KW-1185">Reference proteome</keyword>
<dbReference type="InParanoid" id="A0A6P8Z5L8"/>
<dbReference type="InterPro" id="IPR032735">
    <property type="entry name" value="BROMI_M"/>
</dbReference>
<dbReference type="Proteomes" id="UP000515158">
    <property type="component" value="Unplaced"/>
</dbReference>
<feature type="domain" description="BROMI middle region" evidence="1">
    <location>
        <begin position="127"/>
        <end position="431"/>
    </location>
</feature>
<gene>
    <name evidence="4" type="primary">LOC117647633</name>
</gene>
<evidence type="ECO:0000313" key="4">
    <source>
        <dbReference type="RefSeq" id="XP_034245390.1"/>
    </source>
</evidence>
<protein>
    <submittedName>
        <fullName evidence="4">Protein broad-minded-like</fullName>
    </submittedName>
</protein>
<dbReference type="Pfam" id="PF14961">
    <property type="entry name" value="BROMI"/>
    <property type="match status" value="1"/>
</dbReference>
<dbReference type="OrthoDB" id="1668230at2759"/>
<accession>A0A6P8Z5L8</accession>
<evidence type="ECO:0000259" key="2">
    <source>
        <dbReference type="Pfam" id="PF23440"/>
    </source>
</evidence>
<dbReference type="GeneID" id="117647633"/>
<dbReference type="AlphaFoldDB" id="A0A6P8Z5L8"/>
<evidence type="ECO:0000313" key="3">
    <source>
        <dbReference type="Proteomes" id="UP000515158"/>
    </source>
</evidence>
<evidence type="ECO:0000259" key="1">
    <source>
        <dbReference type="Pfam" id="PF14961"/>
    </source>
</evidence>
<name>A0A6P8Z5L8_THRPL</name>
<sequence length="1187" mass="134223">MSCLSKGLNKMNQFDDWLQHALEQRLGSFVEEKILAIQNLDSKTLDSLGDELVHVVCRSQEMSEFRNNILHQDCDVLSLDGEDNAAYDGSLNDTVALSGCSSTNVTPRKETGDDGFTISERRARTSSQRSTNQRMQALELLLKVPISDIVGSANWPHLQQELCESLCDENWSVFMQVLRVLTRLSSSSLFSPVREGFLSVLEGLTLYYLTRNLHQQLPSTLHGVQLKNPVHRRIVLTSQCLLQILNVIPGKWIRYGEKRTQEIVDNFVDLLSMHTHHHRTLTVDHSKDILYPFHMFSILDPEAKWCEGIMHAAFGRTILMKCVMKSSSLIRFIVEEVIIWLKCQMKLSEGVTLVHECGTNGNINGNMINLSVFVHCVSLLKMFVNCERGHLLFPVLTSIQEEAVSIYSLLLKILEFLNRVASEPNMHHSERIQKMLENVCATLILSRGTRILHGSSLELIHQLMEVQNRTDHFSLHTHNVNILYKISESPIAIRWMLGRPARRTRDGLSRAFSDLRVSLSSASSSGRESVLTNRTACVARKIAKATTVAVRDRNRFTSESTSPASMLLSLSERLFSTPEGYLLLESCESQLIPLAGHLLMHIRNMMYNSDLGLLSMQQSLESFLLGMTLTPMGFLAVSSVENLLNCLVACYLESPLTNRYNEPIFLHLFQLLTSEPNLKLQVHRKNLMKHALLELWAAQESVSGWDWEEAKNRFTSIVLAVCSTPSAVADMLAQSDPGDDSSESTLVEEIQPLSFREFFLSGLQSMCDTSSGQIQEIFFKVLHLLSHNIDLALQLQENLNLSDCLQRVLNDAMVKESCNELTVQPSPRRDKSNTNIIDEDARTCSHILTIIHQLRDPSPCNLSTWFNCGGPRSPRTAYTSRARIQTDLQRFLQDTRHGLHDNMWISHARRAYRASCRSDLKVPVLMDLLDQVLQTHPALSTTDTALKWPTRNAYPSHSEQHLQAIDTVIRFGCQIKSLNANMMNTHAEQLALLLHQTEIFLSRQKTDSNFDWFAASVFLMCAGNVDRSRSVLQRVAMLPNGSFIWPMLSQNTTQLAASINQHLQGLLAEFLPKAYHALQGAGIPWWLVAERLTQQAFMPSIPLAQLPHMLAITALHSWEYNLYMQAAILAHIQPAVLEISPPKSIPSLLMDLKLDNFYLGDYIPFMDKLAKLNRPYLVRDRIATATI</sequence>